<keyword evidence="1" id="KW-0456">Lyase</keyword>
<dbReference type="Pfam" id="PF13772">
    <property type="entry name" value="AIG2_2"/>
    <property type="match status" value="1"/>
</dbReference>
<dbReference type="PANTHER" id="PTHR12935">
    <property type="entry name" value="GAMMA-GLUTAMYLCYCLOTRANSFERASE"/>
    <property type="match status" value="1"/>
</dbReference>
<dbReference type="InterPro" id="IPR017939">
    <property type="entry name" value="G-Glutamylcylcotransferase"/>
</dbReference>
<dbReference type="InterPro" id="IPR036568">
    <property type="entry name" value="GGCT-like_sf"/>
</dbReference>
<dbReference type="EMBL" id="PIPN01000003">
    <property type="protein sequence ID" value="RUO30034.1"/>
    <property type="molecule type" value="Genomic_DNA"/>
</dbReference>
<dbReference type="InterPro" id="IPR013024">
    <property type="entry name" value="GGCT-like"/>
</dbReference>
<protein>
    <recommendedName>
        <fullName evidence="4">Gamma-glutamylcyclotransferase</fullName>
    </recommendedName>
</protein>
<reference evidence="2 3" key="1">
    <citation type="journal article" date="2018" name="Front. Microbiol.">
        <title>Genome-Based Analysis Reveals the Taxonomy and Diversity of the Family Idiomarinaceae.</title>
        <authorList>
            <person name="Liu Y."/>
            <person name="Lai Q."/>
            <person name="Shao Z."/>
        </authorList>
    </citation>
    <scope>NUCLEOTIDE SEQUENCE [LARGE SCALE GENOMIC DNA]</scope>
    <source>
        <strain evidence="2 3">GBSy1</strain>
    </source>
</reference>
<sequence length="171" mass="19245">MFYFAYGSNMSSRRLLARVPSARAVGVAHLSDYVMTFRKHSHDGSAKCTIESQPGAGTLGVVYRIPEDQRYTLDRIEGQGFGYAVTDVKVVLQEGRTLPAFTYVGTDIDDTLQPYSWYKYHVLTGALEHGIVQQYVDNIKAVSAIEDPNQGRHSYELSIYQELNHHLLQPT</sequence>
<name>A0ABY0BZI1_9GAMM</name>
<accession>A0ABY0BZI1</accession>
<dbReference type="Gene3D" id="3.10.490.10">
    <property type="entry name" value="Gamma-glutamyl cyclotransferase-like"/>
    <property type="match status" value="1"/>
</dbReference>
<dbReference type="RefSeq" id="WP_126789305.1">
    <property type="nucleotide sequence ID" value="NZ_PIPN01000003.1"/>
</dbReference>
<evidence type="ECO:0000313" key="2">
    <source>
        <dbReference type="EMBL" id="RUO30034.1"/>
    </source>
</evidence>
<dbReference type="Proteomes" id="UP000287410">
    <property type="component" value="Unassembled WGS sequence"/>
</dbReference>
<evidence type="ECO:0000313" key="3">
    <source>
        <dbReference type="Proteomes" id="UP000287410"/>
    </source>
</evidence>
<proteinExistence type="predicted"/>
<gene>
    <name evidence="2" type="ORF">CWE12_08730</name>
</gene>
<comment type="caution">
    <text evidence="2">The sequence shown here is derived from an EMBL/GenBank/DDBJ whole genome shotgun (WGS) entry which is preliminary data.</text>
</comment>
<dbReference type="PANTHER" id="PTHR12935:SF0">
    <property type="entry name" value="GAMMA-GLUTAMYLCYCLOTRANSFERASE"/>
    <property type="match status" value="1"/>
</dbReference>
<evidence type="ECO:0000256" key="1">
    <source>
        <dbReference type="ARBA" id="ARBA00023239"/>
    </source>
</evidence>
<organism evidence="2 3">
    <name type="scientific">Aliidiomarina sedimenti</name>
    <dbReference type="NCBI Taxonomy" id="1933879"/>
    <lineage>
        <taxon>Bacteria</taxon>
        <taxon>Pseudomonadati</taxon>
        <taxon>Pseudomonadota</taxon>
        <taxon>Gammaproteobacteria</taxon>
        <taxon>Alteromonadales</taxon>
        <taxon>Idiomarinaceae</taxon>
        <taxon>Aliidiomarina</taxon>
    </lineage>
</organism>
<dbReference type="SUPFAM" id="SSF110857">
    <property type="entry name" value="Gamma-glutamyl cyclotransferase-like"/>
    <property type="match status" value="1"/>
</dbReference>
<evidence type="ECO:0008006" key="4">
    <source>
        <dbReference type="Google" id="ProtNLM"/>
    </source>
</evidence>
<dbReference type="CDD" id="cd06661">
    <property type="entry name" value="GGCT_like"/>
    <property type="match status" value="1"/>
</dbReference>
<keyword evidence="3" id="KW-1185">Reference proteome</keyword>